<evidence type="ECO:0000256" key="5">
    <source>
        <dbReference type="ARBA" id="ARBA00022989"/>
    </source>
</evidence>
<dbReference type="STRING" id="1123323.SAMN05216245_103203"/>
<dbReference type="RefSeq" id="WP_093913022.1">
    <property type="nucleotide sequence ID" value="NZ_FONL01000003.1"/>
</dbReference>
<dbReference type="GO" id="GO:0005886">
    <property type="term" value="C:plasma membrane"/>
    <property type="evidence" value="ECO:0007669"/>
    <property type="project" value="UniProtKB-SubCell"/>
</dbReference>
<evidence type="ECO:0000256" key="6">
    <source>
        <dbReference type="ARBA" id="ARBA00023136"/>
    </source>
</evidence>
<keyword evidence="10" id="KW-1185">Reference proteome</keyword>
<comment type="similarity">
    <text evidence="2 7">Belongs to the ExbD/TolR family.</text>
</comment>
<dbReference type="OrthoDB" id="287326at2"/>
<feature type="transmembrane region" description="Helical" evidence="8">
    <location>
        <begin position="12"/>
        <end position="36"/>
    </location>
</feature>
<keyword evidence="4 7" id="KW-0812">Transmembrane</keyword>
<dbReference type="PANTHER" id="PTHR30558:SF15">
    <property type="entry name" value="BIOPOLYMER TRANSPORT PROTEIN EXBD1"/>
    <property type="match status" value="1"/>
</dbReference>
<evidence type="ECO:0000256" key="7">
    <source>
        <dbReference type="RuleBase" id="RU003879"/>
    </source>
</evidence>
<name>A0A1I1ZBN0_9FIRM</name>
<dbReference type="Pfam" id="PF02472">
    <property type="entry name" value="ExbD"/>
    <property type="match status" value="1"/>
</dbReference>
<evidence type="ECO:0000256" key="8">
    <source>
        <dbReference type="SAM" id="Phobius"/>
    </source>
</evidence>
<sequence length="134" mass="14766">MRLKKNSEEMPSVIVIPMIDIMFFLLVFFMLSTMYMTNLKTVQVKLAELSGSKITQEISFAVTVNEKGEAFVGDTQVDMKTLKKYAENEVAQNPNAMIVLRTDAGSPYANFSTVLDTLKQAGVSQIGIASDTGE</sequence>
<protein>
    <submittedName>
        <fullName evidence="9">Biopolymer transport protein ExbD</fullName>
    </submittedName>
</protein>
<comment type="subcellular location">
    <subcellularLocation>
        <location evidence="1">Cell membrane</location>
        <topology evidence="1">Single-pass membrane protein</topology>
    </subcellularLocation>
    <subcellularLocation>
        <location evidence="7">Cell membrane</location>
        <topology evidence="7">Single-pass type II membrane protein</topology>
    </subcellularLocation>
</comment>
<accession>A0A1I1ZBN0</accession>
<evidence type="ECO:0000313" key="9">
    <source>
        <dbReference type="EMBL" id="SFE28748.1"/>
    </source>
</evidence>
<evidence type="ECO:0000256" key="3">
    <source>
        <dbReference type="ARBA" id="ARBA00022475"/>
    </source>
</evidence>
<evidence type="ECO:0000256" key="4">
    <source>
        <dbReference type="ARBA" id="ARBA00022692"/>
    </source>
</evidence>
<dbReference type="EMBL" id="FONL01000003">
    <property type="protein sequence ID" value="SFE28748.1"/>
    <property type="molecule type" value="Genomic_DNA"/>
</dbReference>
<dbReference type="PANTHER" id="PTHR30558">
    <property type="entry name" value="EXBD MEMBRANE COMPONENT OF PMF-DRIVEN MACROMOLECULE IMPORT SYSTEM"/>
    <property type="match status" value="1"/>
</dbReference>
<dbReference type="InterPro" id="IPR003400">
    <property type="entry name" value="ExbD"/>
</dbReference>
<organism evidence="9 10">
    <name type="scientific">Succiniclasticum ruminis DSM 9236</name>
    <dbReference type="NCBI Taxonomy" id="1123323"/>
    <lineage>
        <taxon>Bacteria</taxon>
        <taxon>Bacillati</taxon>
        <taxon>Bacillota</taxon>
        <taxon>Negativicutes</taxon>
        <taxon>Acidaminococcales</taxon>
        <taxon>Acidaminococcaceae</taxon>
        <taxon>Succiniclasticum</taxon>
    </lineage>
</organism>
<keyword evidence="5 8" id="KW-1133">Transmembrane helix</keyword>
<keyword evidence="3" id="KW-1003">Cell membrane</keyword>
<dbReference type="Gene3D" id="3.30.420.270">
    <property type="match status" value="1"/>
</dbReference>
<keyword evidence="6 8" id="KW-0472">Membrane</keyword>
<evidence type="ECO:0000256" key="1">
    <source>
        <dbReference type="ARBA" id="ARBA00004162"/>
    </source>
</evidence>
<evidence type="ECO:0000256" key="2">
    <source>
        <dbReference type="ARBA" id="ARBA00005811"/>
    </source>
</evidence>
<keyword evidence="7" id="KW-0653">Protein transport</keyword>
<dbReference type="GO" id="GO:0015031">
    <property type="term" value="P:protein transport"/>
    <property type="evidence" value="ECO:0007669"/>
    <property type="project" value="UniProtKB-KW"/>
</dbReference>
<reference evidence="9 10" key="1">
    <citation type="submission" date="2016-10" db="EMBL/GenBank/DDBJ databases">
        <authorList>
            <person name="de Groot N.N."/>
        </authorList>
    </citation>
    <scope>NUCLEOTIDE SEQUENCE [LARGE SCALE GENOMIC DNA]</scope>
    <source>
        <strain evidence="9 10">DSM 9236</strain>
    </source>
</reference>
<keyword evidence="7" id="KW-0813">Transport</keyword>
<evidence type="ECO:0000313" key="10">
    <source>
        <dbReference type="Proteomes" id="UP000198896"/>
    </source>
</evidence>
<dbReference type="GO" id="GO:0022857">
    <property type="term" value="F:transmembrane transporter activity"/>
    <property type="evidence" value="ECO:0007669"/>
    <property type="project" value="InterPro"/>
</dbReference>
<dbReference type="Proteomes" id="UP000198896">
    <property type="component" value="Unassembled WGS sequence"/>
</dbReference>
<gene>
    <name evidence="9" type="ORF">SAMN05216245_103203</name>
</gene>
<dbReference type="AlphaFoldDB" id="A0A1I1ZBN0"/>
<proteinExistence type="inferred from homology"/>